<dbReference type="EMBL" id="AWSU01000344">
    <property type="protein sequence ID" value="ERI74058.1"/>
    <property type="molecule type" value="Genomic_DNA"/>
</dbReference>
<evidence type="ECO:0000313" key="2">
    <source>
        <dbReference type="Proteomes" id="UP000016491"/>
    </source>
</evidence>
<gene>
    <name evidence="1" type="ORF">CLOSYM_04316</name>
</gene>
<name>A0ABC9TRR7_CLOSY</name>
<proteinExistence type="predicted"/>
<dbReference type="Proteomes" id="UP000016491">
    <property type="component" value="Unassembled WGS sequence"/>
</dbReference>
<dbReference type="AlphaFoldDB" id="A0ABC9TRR7"/>
<protein>
    <submittedName>
        <fullName evidence="1">Uncharacterized protein</fullName>
    </submittedName>
</protein>
<comment type="caution">
    <text evidence="1">The sequence shown here is derived from an EMBL/GenBank/DDBJ whole genome shotgun (WGS) entry which is preliminary data.</text>
</comment>
<organism evidence="1 2">
    <name type="scientific">[Clostridium] symbiosum ATCC 14940</name>
    <dbReference type="NCBI Taxonomy" id="411472"/>
    <lineage>
        <taxon>Bacteria</taxon>
        <taxon>Bacillati</taxon>
        <taxon>Bacillota</taxon>
        <taxon>Clostridia</taxon>
        <taxon>Lachnospirales</taxon>
        <taxon>Lachnospiraceae</taxon>
        <taxon>Otoolea</taxon>
    </lineage>
</organism>
<reference evidence="1 2" key="1">
    <citation type="submission" date="2013-07" db="EMBL/GenBank/DDBJ databases">
        <authorList>
            <person name="Weinstock G."/>
            <person name="Sodergren E."/>
            <person name="Wylie T."/>
            <person name="Fulton L."/>
            <person name="Fulton R."/>
            <person name="Fronick C."/>
            <person name="O'Laughlin M."/>
            <person name="Godfrey J."/>
            <person name="Miner T."/>
            <person name="Herter B."/>
            <person name="Appelbaum E."/>
            <person name="Cordes M."/>
            <person name="Lek S."/>
            <person name="Wollam A."/>
            <person name="Pepin K.H."/>
            <person name="Palsikar V.B."/>
            <person name="Mitreva M."/>
            <person name="Wilson R.K."/>
        </authorList>
    </citation>
    <scope>NUCLEOTIDE SEQUENCE [LARGE SCALE GENOMIC DNA]</scope>
    <source>
        <strain evidence="1 2">ATCC 14940</strain>
    </source>
</reference>
<evidence type="ECO:0000313" key="1">
    <source>
        <dbReference type="EMBL" id="ERI74058.1"/>
    </source>
</evidence>
<sequence>MEYLLREYRCFFLVTIIFLQDFIEESHVDHSNSEIFSKHILKSFSAKVISFSKSSITHSASIK</sequence>
<accession>A0ABC9TRR7</accession>